<dbReference type="InterPro" id="IPR001810">
    <property type="entry name" value="F-box_dom"/>
</dbReference>
<evidence type="ECO:0000259" key="1">
    <source>
        <dbReference type="PROSITE" id="PS50181"/>
    </source>
</evidence>
<dbReference type="SMART" id="SM00256">
    <property type="entry name" value="FBOX"/>
    <property type="match status" value="1"/>
</dbReference>
<dbReference type="CDD" id="cd22157">
    <property type="entry name" value="F-box_AtFBW1-like"/>
    <property type="match status" value="1"/>
</dbReference>
<sequence>MNVFWLGFICFLNHKPKFLNLSNLNFDLALLEDIVDLEKQSAASKRNLETGSFSLRNQQMGDEQMDNIVDKTRAANRDKRLPKLAANLPYDLVEEILLKLPVKSLARFNLTCKEWGSLFSGRRFYLQTIGHDSKNEYKVLRFNFGAYDCDCDFYEAVAEIFEMETNRWRRSDNWECARQPPMIVSVGGNSYWIASSDGKLFVQRSIDSLGTGHNQQILYPVPSFFITEKKIVMFCEELVEEGTAHIKVINRKEVLSGRKRGSLQVESE</sequence>
<dbReference type="InterPro" id="IPR006527">
    <property type="entry name" value="F-box-assoc_dom_typ1"/>
</dbReference>
<dbReference type="PROSITE" id="PS50181">
    <property type="entry name" value="FBOX"/>
    <property type="match status" value="1"/>
</dbReference>
<dbReference type="InterPro" id="IPR036047">
    <property type="entry name" value="F-box-like_dom_sf"/>
</dbReference>
<dbReference type="SUPFAM" id="SSF81383">
    <property type="entry name" value="F-box domain"/>
    <property type="match status" value="1"/>
</dbReference>
<proteinExistence type="predicted"/>
<name>B2BXJ6_ARALL</name>
<dbReference type="Pfam" id="PF07734">
    <property type="entry name" value="FBA_1"/>
    <property type="match status" value="1"/>
</dbReference>
<dbReference type="EMBL" id="EU162608">
    <property type="protein sequence ID" value="ABW81033.1"/>
    <property type="molecule type" value="Genomic_DNA"/>
</dbReference>
<dbReference type="AlphaFoldDB" id="B2BXJ6"/>
<dbReference type="InterPro" id="IPR050796">
    <property type="entry name" value="SCF_F-box_component"/>
</dbReference>
<evidence type="ECO:0000313" key="2">
    <source>
        <dbReference type="EMBL" id="ABW81033.1"/>
    </source>
</evidence>
<feature type="domain" description="F-box" evidence="1">
    <location>
        <begin position="82"/>
        <end position="128"/>
    </location>
</feature>
<organism evidence="2">
    <name type="scientific">Arabidopsis lyrata subsp. lyrata</name>
    <name type="common">Lyre-leaved rock-cress</name>
    <dbReference type="NCBI Taxonomy" id="81972"/>
    <lineage>
        <taxon>Eukaryota</taxon>
        <taxon>Viridiplantae</taxon>
        <taxon>Streptophyta</taxon>
        <taxon>Embryophyta</taxon>
        <taxon>Tracheophyta</taxon>
        <taxon>Spermatophyta</taxon>
        <taxon>Magnoliopsida</taxon>
        <taxon>eudicotyledons</taxon>
        <taxon>Gunneridae</taxon>
        <taxon>Pentapetalae</taxon>
        <taxon>rosids</taxon>
        <taxon>malvids</taxon>
        <taxon>Brassicales</taxon>
        <taxon>Brassicaceae</taxon>
        <taxon>Camelineae</taxon>
        <taxon>Arabidopsis</taxon>
    </lineage>
</organism>
<dbReference type="PANTHER" id="PTHR31672:SF13">
    <property type="entry name" value="F-BOX PROTEIN CPR30-LIKE"/>
    <property type="match status" value="1"/>
</dbReference>
<protein>
    <recommendedName>
        <fullName evidence="1">F-box domain-containing protein</fullName>
    </recommendedName>
</protein>
<accession>B2BXJ6</accession>
<reference evidence="2" key="1">
    <citation type="submission" date="2007-09" db="EMBL/GenBank/DDBJ databases">
        <title>Evolution of a short chain dehydrogenase (tropinone-reductase-like) gene family in the Brassicaceae.</title>
        <authorList>
            <person name="Schmid K.J."/>
            <person name="Navarro-Quezada A."/>
        </authorList>
    </citation>
    <scope>NUCLEOTIDE SEQUENCE</scope>
</reference>
<dbReference type="PANTHER" id="PTHR31672">
    <property type="entry name" value="BNACNNG10540D PROTEIN"/>
    <property type="match status" value="1"/>
</dbReference>
<dbReference type="Gene3D" id="1.20.1280.50">
    <property type="match status" value="1"/>
</dbReference>